<protein>
    <submittedName>
        <fullName evidence="2">Uncharacterized protein</fullName>
    </submittedName>
</protein>
<keyword evidence="1" id="KW-1133">Transmembrane helix</keyword>
<evidence type="ECO:0000256" key="1">
    <source>
        <dbReference type="SAM" id="Phobius"/>
    </source>
</evidence>
<name>A0A7M5V704_9CNID</name>
<reference evidence="2" key="1">
    <citation type="submission" date="2021-01" db="UniProtKB">
        <authorList>
            <consortium name="EnsemblMetazoa"/>
        </authorList>
    </citation>
    <scope>IDENTIFICATION</scope>
</reference>
<organism evidence="2 3">
    <name type="scientific">Clytia hemisphaerica</name>
    <dbReference type="NCBI Taxonomy" id="252671"/>
    <lineage>
        <taxon>Eukaryota</taxon>
        <taxon>Metazoa</taxon>
        <taxon>Cnidaria</taxon>
        <taxon>Hydrozoa</taxon>
        <taxon>Hydroidolina</taxon>
        <taxon>Leptothecata</taxon>
        <taxon>Obeliida</taxon>
        <taxon>Clytiidae</taxon>
        <taxon>Clytia</taxon>
    </lineage>
</organism>
<keyword evidence="1" id="KW-0812">Transmembrane</keyword>
<dbReference type="Proteomes" id="UP000594262">
    <property type="component" value="Unplaced"/>
</dbReference>
<dbReference type="EnsemblMetazoa" id="CLYHEMT003429.1">
    <property type="protein sequence ID" value="CLYHEMP003429.1"/>
    <property type="gene ID" value="CLYHEMG003429"/>
</dbReference>
<feature type="transmembrane region" description="Helical" evidence="1">
    <location>
        <begin position="12"/>
        <end position="37"/>
    </location>
</feature>
<evidence type="ECO:0000313" key="3">
    <source>
        <dbReference type="Proteomes" id="UP000594262"/>
    </source>
</evidence>
<proteinExistence type="predicted"/>
<sequence>MSNSKSDCENAWLIAYLFVFIVILCFLLTVTCVYNRILDYVIQHKKIARHEAETIALLGGDEKTVFHRGGTLSVFRTLVCRKFCLDLNNNDRNTLVNRRKQSIALQRLYADRNDRHYKEDFLPIQSMLESSSSTCTKNV</sequence>
<keyword evidence="1" id="KW-0472">Membrane</keyword>
<dbReference type="AlphaFoldDB" id="A0A7M5V704"/>
<keyword evidence="3" id="KW-1185">Reference proteome</keyword>
<accession>A0A7M5V704</accession>
<evidence type="ECO:0000313" key="2">
    <source>
        <dbReference type="EnsemblMetazoa" id="CLYHEMP003429.1"/>
    </source>
</evidence>